<protein>
    <recommendedName>
        <fullName evidence="3">Peptidase S1 domain-containing protein</fullName>
    </recommendedName>
</protein>
<dbReference type="Pfam" id="PF00089">
    <property type="entry name" value="Trypsin"/>
    <property type="match status" value="1"/>
</dbReference>
<evidence type="ECO:0000256" key="2">
    <source>
        <dbReference type="SAM" id="SignalP"/>
    </source>
</evidence>
<evidence type="ECO:0000259" key="3">
    <source>
        <dbReference type="Pfam" id="PF00089"/>
    </source>
</evidence>
<dbReference type="VEuPathDB" id="VectorBase:ADIR016090"/>
<accession>A0A3F2YVY3</accession>
<keyword evidence="5" id="KW-1185">Reference proteome</keyword>
<feature type="domain" description="Peptidase S1" evidence="3">
    <location>
        <begin position="23"/>
        <end position="205"/>
    </location>
</feature>
<reference evidence="4" key="2">
    <citation type="submission" date="2020-05" db="UniProtKB">
        <authorList>
            <consortium name="EnsemblMetazoa"/>
        </authorList>
    </citation>
    <scope>IDENTIFICATION</scope>
    <source>
        <strain evidence="4">WRAIR2</strain>
    </source>
</reference>
<dbReference type="AlphaFoldDB" id="A0A3F2YVY3"/>
<dbReference type="Gene3D" id="2.40.10.10">
    <property type="entry name" value="Trypsin-like serine proteases"/>
    <property type="match status" value="1"/>
</dbReference>
<evidence type="ECO:0000256" key="1">
    <source>
        <dbReference type="ARBA" id="ARBA00024195"/>
    </source>
</evidence>
<dbReference type="GO" id="GO:0006508">
    <property type="term" value="P:proteolysis"/>
    <property type="evidence" value="ECO:0007669"/>
    <property type="project" value="InterPro"/>
</dbReference>
<dbReference type="InterPro" id="IPR043504">
    <property type="entry name" value="Peptidase_S1_PA_chymotrypsin"/>
</dbReference>
<dbReference type="GO" id="GO:0004252">
    <property type="term" value="F:serine-type endopeptidase activity"/>
    <property type="evidence" value="ECO:0007669"/>
    <property type="project" value="InterPro"/>
</dbReference>
<name>A0A3F2YVY3_9DIPT</name>
<dbReference type="STRING" id="7168.A0A3F2YVY3"/>
<organism evidence="4 5">
    <name type="scientific">Anopheles dirus</name>
    <dbReference type="NCBI Taxonomy" id="7168"/>
    <lineage>
        <taxon>Eukaryota</taxon>
        <taxon>Metazoa</taxon>
        <taxon>Ecdysozoa</taxon>
        <taxon>Arthropoda</taxon>
        <taxon>Hexapoda</taxon>
        <taxon>Insecta</taxon>
        <taxon>Pterygota</taxon>
        <taxon>Neoptera</taxon>
        <taxon>Endopterygota</taxon>
        <taxon>Diptera</taxon>
        <taxon>Nematocera</taxon>
        <taxon>Culicoidea</taxon>
        <taxon>Culicidae</taxon>
        <taxon>Anophelinae</taxon>
        <taxon>Anopheles</taxon>
    </lineage>
</organism>
<proteinExistence type="inferred from homology"/>
<comment type="similarity">
    <text evidence="1">Belongs to the peptidase S1 family. CLIP subfamily.</text>
</comment>
<feature type="chain" id="PRO_5017559618" description="Peptidase S1 domain-containing protein" evidence="2">
    <location>
        <begin position="21"/>
        <end position="231"/>
    </location>
</feature>
<dbReference type="InterPro" id="IPR009003">
    <property type="entry name" value="Peptidase_S1_PA"/>
</dbReference>
<dbReference type="SUPFAM" id="SSF50494">
    <property type="entry name" value="Trypsin-like serine proteases"/>
    <property type="match status" value="1"/>
</dbReference>
<reference evidence="5" key="1">
    <citation type="submission" date="2013-03" db="EMBL/GenBank/DDBJ databases">
        <title>The Genome Sequence of Anopheles dirus WRAIR2.</title>
        <authorList>
            <consortium name="The Broad Institute Genomics Platform"/>
            <person name="Neafsey D.E."/>
            <person name="Walton C."/>
            <person name="Walker B."/>
            <person name="Young S.K."/>
            <person name="Zeng Q."/>
            <person name="Gargeya S."/>
            <person name="Fitzgerald M."/>
            <person name="Haas B."/>
            <person name="Abouelleil A."/>
            <person name="Allen A.W."/>
            <person name="Alvarado L."/>
            <person name="Arachchi H.M."/>
            <person name="Berlin A.M."/>
            <person name="Chapman S.B."/>
            <person name="Gainer-Dewar J."/>
            <person name="Goldberg J."/>
            <person name="Griggs A."/>
            <person name="Gujja S."/>
            <person name="Hansen M."/>
            <person name="Howarth C."/>
            <person name="Imamovic A."/>
            <person name="Ireland A."/>
            <person name="Larimer J."/>
            <person name="McCowan C."/>
            <person name="Murphy C."/>
            <person name="Pearson M."/>
            <person name="Poon T.W."/>
            <person name="Priest M."/>
            <person name="Roberts A."/>
            <person name="Saif S."/>
            <person name="Shea T."/>
            <person name="Sisk P."/>
            <person name="Sykes S."/>
            <person name="Wortman J."/>
            <person name="Nusbaum C."/>
            <person name="Birren B."/>
        </authorList>
    </citation>
    <scope>NUCLEOTIDE SEQUENCE [LARGE SCALE GENOMIC DNA]</scope>
    <source>
        <strain evidence="5">WRAIR2</strain>
    </source>
</reference>
<dbReference type="Proteomes" id="UP000075884">
    <property type="component" value="Unassembled WGS sequence"/>
</dbReference>
<keyword evidence="2" id="KW-0732">Signal</keyword>
<evidence type="ECO:0000313" key="5">
    <source>
        <dbReference type="Proteomes" id="UP000075884"/>
    </source>
</evidence>
<evidence type="ECO:0000313" key="4">
    <source>
        <dbReference type="EnsemblMetazoa" id="ADIR016090-PA"/>
    </source>
</evidence>
<feature type="signal peptide" evidence="2">
    <location>
        <begin position="1"/>
        <end position="20"/>
    </location>
</feature>
<dbReference type="EnsemblMetazoa" id="ADIR016090-RA">
    <property type="protein sequence ID" value="ADIR016090-PA"/>
    <property type="gene ID" value="ADIR016090"/>
</dbReference>
<sequence length="231" mass="25101">MGPETRRFVLIVTCLTGAIASSITSLQHRGQHTCNAVHVVNEFFITAAACLGHSDPPTITLVSSELAHKVRCNVTQYQRHPKYVFLNHNLAVVQAQCEPEAAPEGRTSISDASESDDLLTLLGFGGSLQEVSTRLKLQHCSVCQKQYEVFDCKRQMCVKPAGNDFRKRSNLNGLAGAGLYNQHGELVGIVSYGFAGASYVAERVSYYGQFLQSAMKSFKDAVGANNPTSRG</sequence>
<dbReference type="InterPro" id="IPR001254">
    <property type="entry name" value="Trypsin_dom"/>
</dbReference>